<feature type="non-terminal residue" evidence="1">
    <location>
        <position position="300"/>
    </location>
</feature>
<evidence type="ECO:0000313" key="2">
    <source>
        <dbReference type="Proteomes" id="UP001139981"/>
    </source>
</evidence>
<protein>
    <submittedName>
        <fullName evidence="1">Uncharacterized protein</fullName>
    </submittedName>
</protein>
<organism evidence="1 2">
    <name type="scientific">Coemansia aciculifera</name>
    <dbReference type="NCBI Taxonomy" id="417176"/>
    <lineage>
        <taxon>Eukaryota</taxon>
        <taxon>Fungi</taxon>
        <taxon>Fungi incertae sedis</taxon>
        <taxon>Zoopagomycota</taxon>
        <taxon>Kickxellomycotina</taxon>
        <taxon>Kickxellomycetes</taxon>
        <taxon>Kickxellales</taxon>
        <taxon>Kickxellaceae</taxon>
        <taxon>Coemansia</taxon>
    </lineage>
</organism>
<comment type="caution">
    <text evidence="1">The sequence shown here is derived from an EMBL/GenBank/DDBJ whole genome shotgun (WGS) entry which is preliminary data.</text>
</comment>
<dbReference type="EMBL" id="JANBVB010001874">
    <property type="protein sequence ID" value="KAJ2889366.1"/>
    <property type="molecule type" value="Genomic_DNA"/>
</dbReference>
<sequence>MDSDGDEPNALDLGNESKDDVVMATSPVSSPALVPAREATPPSQTEAAAVPPPQTEVPVGPPEPVPSSEPVNEDKADDDSCFVIEVLEATEEIGCTSLDGVVPQAMFGPNEQPAGTKPLEIMSDRAQWELRAKLSSSRAELTCAARRLHRRLELRKRKQVLGLPIFNMDEAVRRYMGRVQIPWPDRAIDQRAFEIVRPGGDKSIEHAAEDLARSDNSVAVARAGPDQPVPALSVPAAKKVVPTVVVKTTAYANSFASRLLGRAVMRDSLTSPVPRVGPFNGRLLRPYIWRDWKSSDADAV</sequence>
<reference evidence="1" key="1">
    <citation type="submission" date="2022-07" db="EMBL/GenBank/DDBJ databases">
        <title>Phylogenomic reconstructions and comparative analyses of Kickxellomycotina fungi.</title>
        <authorList>
            <person name="Reynolds N.K."/>
            <person name="Stajich J.E."/>
            <person name="Barry K."/>
            <person name="Grigoriev I.V."/>
            <person name="Crous P."/>
            <person name="Smith M.E."/>
        </authorList>
    </citation>
    <scope>NUCLEOTIDE SEQUENCE</scope>
    <source>
        <strain evidence="1">CBS 190363</strain>
    </source>
</reference>
<gene>
    <name evidence="1" type="ORF">IWW38_004757</name>
</gene>
<name>A0ACC1LX27_9FUNG</name>
<keyword evidence="2" id="KW-1185">Reference proteome</keyword>
<accession>A0ACC1LX27</accession>
<evidence type="ECO:0000313" key="1">
    <source>
        <dbReference type="EMBL" id="KAJ2889366.1"/>
    </source>
</evidence>
<proteinExistence type="predicted"/>
<dbReference type="Proteomes" id="UP001139981">
    <property type="component" value="Unassembled WGS sequence"/>
</dbReference>